<accession>A0AAV0WL69</accession>
<reference evidence="1 2" key="1">
    <citation type="submission" date="2023-01" db="EMBL/GenBank/DDBJ databases">
        <authorList>
            <person name="Whitehead M."/>
        </authorList>
    </citation>
    <scope>NUCLEOTIDE SEQUENCE [LARGE SCALE GENOMIC DNA]</scope>
</reference>
<protein>
    <recommendedName>
        <fullName evidence="3">PiggyBac transposable element-derived protein 4 C-terminal zinc-ribbon domain-containing protein</fullName>
    </recommendedName>
</protein>
<name>A0AAV0WL69_9HEMI</name>
<evidence type="ECO:0000313" key="1">
    <source>
        <dbReference type="EMBL" id="CAI6356488.1"/>
    </source>
</evidence>
<proteinExistence type="predicted"/>
<sequence length="89" mass="10394">MKPNIERRIKNSKLPKHIRSRLMKILGLVEDTPILSERPKGIGRCYLCGRARNKSTRKSCERCYKWVCPDHLKYICIGCCDEEQSEESP</sequence>
<dbReference type="AlphaFoldDB" id="A0AAV0WL69"/>
<keyword evidence="2" id="KW-1185">Reference proteome</keyword>
<dbReference type="Proteomes" id="UP001160148">
    <property type="component" value="Unassembled WGS sequence"/>
</dbReference>
<dbReference type="EMBL" id="CARXXK010000002">
    <property type="protein sequence ID" value="CAI6356488.1"/>
    <property type="molecule type" value="Genomic_DNA"/>
</dbReference>
<evidence type="ECO:0008006" key="3">
    <source>
        <dbReference type="Google" id="ProtNLM"/>
    </source>
</evidence>
<gene>
    <name evidence="1" type="ORF">MEUPH1_LOCUS12218</name>
</gene>
<comment type="caution">
    <text evidence="1">The sequence shown here is derived from an EMBL/GenBank/DDBJ whole genome shotgun (WGS) entry which is preliminary data.</text>
</comment>
<evidence type="ECO:0000313" key="2">
    <source>
        <dbReference type="Proteomes" id="UP001160148"/>
    </source>
</evidence>
<organism evidence="1 2">
    <name type="scientific">Macrosiphum euphorbiae</name>
    <name type="common">potato aphid</name>
    <dbReference type="NCBI Taxonomy" id="13131"/>
    <lineage>
        <taxon>Eukaryota</taxon>
        <taxon>Metazoa</taxon>
        <taxon>Ecdysozoa</taxon>
        <taxon>Arthropoda</taxon>
        <taxon>Hexapoda</taxon>
        <taxon>Insecta</taxon>
        <taxon>Pterygota</taxon>
        <taxon>Neoptera</taxon>
        <taxon>Paraneoptera</taxon>
        <taxon>Hemiptera</taxon>
        <taxon>Sternorrhyncha</taxon>
        <taxon>Aphidomorpha</taxon>
        <taxon>Aphidoidea</taxon>
        <taxon>Aphididae</taxon>
        <taxon>Macrosiphini</taxon>
        <taxon>Macrosiphum</taxon>
    </lineage>
</organism>